<dbReference type="Pfam" id="PF20789">
    <property type="entry name" value="4HBT_3C"/>
    <property type="match status" value="1"/>
</dbReference>
<dbReference type="PANTHER" id="PTHR38110">
    <property type="entry name" value="CHROMOSOME 23, WHOLE GENOME SHOTGUN SEQUENCE"/>
    <property type="match status" value="1"/>
</dbReference>
<dbReference type="PANTHER" id="PTHR38110:SF1">
    <property type="entry name" value="THIOESTERASE DOMAIN-CONTAINING PROTEIN"/>
    <property type="match status" value="1"/>
</dbReference>
<name>A0ABV7WR47_9GAMM</name>
<organism evidence="3 4">
    <name type="scientific">Reinekea marina</name>
    <dbReference type="NCBI Taxonomy" id="1310421"/>
    <lineage>
        <taxon>Bacteria</taxon>
        <taxon>Pseudomonadati</taxon>
        <taxon>Pseudomonadota</taxon>
        <taxon>Gammaproteobacteria</taxon>
        <taxon>Oceanospirillales</taxon>
        <taxon>Saccharospirillaceae</taxon>
        <taxon>Reinekea</taxon>
    </lineage>
</organism>
<dbReference type="Pfam" id="PF13622">
    <property type="entry name" value="4HBT_3"/>
    <property type="match status" value="1"/>
</dbReference>
<proteinExistence type="predicted"/>
<keyword evidence="4" id="KW-1185">Reference proteome</keyword>
<dbReference type="InterPro" id="IPR052389">
    <property type="entry name" value="Sec_Metab_Biosynth-Assoc"/>
</dbReference>
<dbReference type="InterPro" id="IPR049449">
    <property type="entry name" value="TesB_ACOT8-like_N"/>
</dbReference>
<dbReference type="InterPro" id="IPR049450">
    <property type="entry name" value="ACOT8-like_C"/>
</dbReference>
<evidence type="ECO:0000313" key="4">
    <source>
        <dbReference type="Proteomes" id="UP001595710"/>
    </source>
</evidence>
<evidence type="ECO:0000259" key="1">
    <source>
        <dbReference type="Pfam" id="PF13622"/>
    </source>
</evidence>
<feature type="domain" description="Acyl-CoA thioesterase-like C-terminal" evidence="2">
    <location>
        <begin position="131"/>
        <end position="261"/>
    </location>
</feature>
<evidence type="ECO:0000259" key="2">
    <source>
        <dbReference type="Pfam" id="PF20789"/>
    </source>
</evidence>
<evidence type="ECO:0000313" key="3">
    <source>
        <dbReference type="EMBL" id="MFC3700869.1"/>
    </source>
</evidence>
<protein>
    <submittedName>
        <fullName evidence="3">Acyl-CoA thioesterase</fullName>
    </submittedName>
</protein>
<gene>
    <name evidence="3" type="ORF">ACFOND_04380</name>
</gene>
<comment type="caution">
    <text evidence="3">The sequence shown here is derived from an EMBL/GenBank/DDBJ whole genome shotgun (WGS) entry which is preliminary data.</text>
</comment>
<dbReference type="InterPro" id="IPR029069">
    <property type="entry name" value="HotDog_dom_sf"/>
</dbReference>
<dbReference type="InterPro" id="IPR042171">
    <property type="entry name" value="Acyl-CoA_hotdog"/>
</dbReference>
<dbReference type="EMBL" id="JBHRYN010000007">
    <property type="protein sequence ID" value="MFC3700869.1"/>
    <property type="molecule type" value="Genomic_DNA"/>
</dbReference>
<accession>A0ABV7WR47</accession>
<reference evidence="4" key="1">
    <citation type="journal article" date="2019" name="Int. J. Syst. Evol. Microbiol.">
        <title>The Global Catalogue of Microorganisms (GCM) 10K type strain sequencing project: providing services to taxonomists for standard genome sequencing and annotation.</title>
        <authorList>
            <consortium name="The Broad Institute Genomics Platform"/>
            <consortium name="The Broad Institute Genome Sequencing Center for Infectious Disease"/>
            <person name="Wu L."/>
            <person name="Ma J."/>
        </authorList>
    </citation>
    <scope>NUCLEOTIDE SEQUENCE [LARGE SCALE GENOMIC DNA]</scope>
    <source>
        <strain evidence="4">CECT 8288</strain>
    </source>
</reference>
<dbReference type="Gene3D" id="2.40.160.210">
    <property type="entry name" value="Acyl-CoA thioesterase, double hotdog domain"/>
    <property type="match status" value="1"/>
</dbReference>
<dbReference type="RefSeq" id="WP_377362326.1">
    <property type="nucleotide sequence ID" value="NZ_JBHRYN010000007.1"/>
</dbReference>
<sequence length="263" mass="29302">MTTLDSLLQQAKHGQTMSVPASWGQGRTVFGGLSAALLNSAMAHELADSRHLRAQTTQFIGPLNLDEPFLVEVEHLRDGKNVTQMQARLLQRDRVAVQAMAAFGTDRESKAKFQPEVAVLSEPPLKPNWIPQIPKVTPKFQRYIDLKIDEGGYPFTGKSNPYYRGWMRLSTAPSVLTDAHIIALLDVWPPTVLQMLKWPAPASTLSWNVEFTHPHPEIANDDWLAYECKTRQAGEGYAHTEATICAPNGQMIALSRQTVTVFD</sequence>
<feature type="domain" description="Acyl-CoA thioesterase-like N-terminal HotDog" evidence="1">
    <location>
        <begin position="20"/>
        <end position="104"/>
    </location>
</feature>
<dbReference type="SUPFAM" id="SSF54637">
    <property type="entry name" value="Thioesterase/thiol ester dehydrase-isomerase"/>
    <property type="match status" value="2"/>
</dbReference>
<dbReference type="Proteomes" id="UP001595710">
    <property type="component" value="Unassembled WGS sequence"/>
</dbReference>